<proteinExistence type="predicted"/>
<sequence length="45" mass="4804">MLGELLRLAPSANADELAFAARLAATEPEAPTPRARYPEPVPSDK</sequence>
<keyword evidence="3" id="KW-1185">Reference proteome</keyword>
<reference evidence="2 3" key="1">
    <citation type="submission" date="2017-11" db="EMBL/GenBank/DDBJ databases">
        <title>Complete genome sequence of Streptomyces lavendulae subsp. lavendulae CCM 3239 (formerly 'Streptomyces aureofaciens CCM 3239'), the producer of the angucycline-type antibiotic auricin.</title>
        <authorList>
            <person name="Busche T."/>
            <person name="Novakova R."/>
            <person name="Al'Dilaimi A."/>
            <person name="Homerova D."/>
            <person name="Feckova L."/>
            <person name="Rezuchova B."/>
            <person name="Mingyar E."/>
            <person name="Csolleiova D."/>
            <person name="Bekeova C."/>
            <person name="Winkler A."/>
            <person name="Sevcikova B."/>
            <person name="Kalinowski J."/>
            <person name="Kormanec J."/>
            <person name="Ruckert C."/>
        </authorList>
    </citation>
    <scope>NUCLEOTIDE SEQUENCE [LARGE SCALE GENOMIC DNA]</scope>
    <source>
        <strain evidence="2 3">CCM 3239</strain>
    </source>
</reference>
<gene>
    <name evidence="2" type="ORF">SLAV_38120</name>
</gene>
<feature type="region of interest" description="Disordered" evidence="1">
    <location>
        <begin position="24"/>
        <end position="45"/>
    </location>
</feature>
<evidence type="ECO:0000313" key="2">
    <source>
        <dbReference type="EMBL" id="ATZ29388.1"/>
    </source>
</evidence>
<accession>A0A2K8PSF6</accession>
<dbReference type="AlphaFoldDB" id="A0A2K8PSF6"/>
<name>A0A2K8PSF6_STRLA</name>
<dbReference type="KEGG" id="slx:SLAV_38120"/>
<organism evidence="2 3">
    <name type="scientific">Streptomyces lavendulae subsp. lavendulae</name>
    <dbReference type="NCBI Taxonomy" id="58340"/>
    <lineage>
        <taxon>Bacteria</taxon>
        <taxon>Bacillati</taxon>
        <taxon>Actinomycetota</taxon>
        <taxon>Actinomycetes</taxon>
        <taxon>Kitasatosporales</taxon>
        <taxon>Streptomycetaceae</taxon>
        <taxon>Streptomyces</taxon>
    </lineage>
</organism>
<protein>
    <submittedName>
        <fullName evidence="2">Uncharacterized protein</fullName>
    </submittedName>
</protein>
<evidence type="ECO:0000313" key="3">
    <source>
        <dbReference type="Proteomes" id="UP000231791"/>
    </source>
</evidence>
<dbReference type="Proteomes" id="UP000231791">
    <property type="component" value="Chromosome"/>
</dbReference>
<evidence type="ECO:0000256" key="1">
    <source>
        <dbReference type="SAM" id="MobiDB-lite"/>
    </source>
</evidence>
<dbReference type="EMBL" id="CP024985">
    <property type="protein sequence ID" value="ATZ29388.1"/>
    <property type="molecule type" value="Genomic_DNA"/>
</dbReference>
<feature type="compositionally biased region" description="Low complexity" evidence="1">
    <location>
        <begin position="24"/>
        <end position="35"/>
    </location>
</feature>